<evidence type="ECO:0000313" key="2">
    <source>
        <dbReference type="Proteomes" id="UP000663880"/>
    </source>
</evidence>
<proteinExistence type="predicted"/>
<gene>
    <name evidence="1" type="ORF">PMACD_LOCUS102</name>
</gene>
<sequence length="253" mass="29548">MIAYLFITYVSFIHLQTTECLPRVVYLIRSDNNDFTNDFKADTWNFDDENDKNLNMLAKRNDFGNDRDVLDEIDYNVKYSDVFGDGNKFRTEKTSKIVNIFEDEMYQNEDRDLFKNEVNRKKKDLFVRNDLKYSDILAKAFDYSRGNVETKTDKFETDKDGADLFKNEYEFDNNIDDVIRVSHNKKYKSKKHPLDIHDNEKLFLGKNLFKLIADVGGKLGKEIVKGIEFAVDEIAKAAFQAVPKVVYDEATKG</sequence>
<dbReference type="OrthoDB" id="10341275at2759"/>
<protein>
    <submittedName>
        <fullName evidence="1">Uncharacterized protein</fullName>
    </submittedName>
</protein>
<evidence type="ECO:0000313" key="1">
    <source>
        <dbReference type="EMBL" id="CAF4742298.1"/>
    </source>
</evidence>
<comment type="caution">
    <text evidence="1">The sequence shown here is derived from an EMBL/GenBank/DDBJ whole genome shotgun (WGS) entry which is preliminary data.</text>
</comment>
<keyword evidence="2" id="KW-1185">Reference proteome</keyword>
<accession>A0A821KUG4</accession>
<dbReference type="Proteomes" id="UP000663880">
    <property type="component" value="Unassembled WGS sequence"/>
</dbReference>
<dbReference type="AlphaFoldDB" id="A0A821KUG4"/>
<organism evidence="1 2">
    <name type="scientific">Pieris macdunnoughi</name>
    <dbReference type="NCBI Taxonomy" id="345717"/>
    <lineage>
        <taxon>Eukaryota</taxon>
        <taxon>Metazoa</taxon>
        <taxon>Ecdysozoa</taxon>
        <taxon>Arthropoda</taxon>
        <taxon>Hexapoda</taxon>
        <taxon>Insecta</taxon>
        <taxon>Pterygota</taxon>
        <taxon>Neoptera</taxon>
        <taxon>Endopterygota</taxon>
        <taxon>Lepidoptera</taxon>
        <taxon>Glossata</taxon>
        <taxon>Ditrysia</taxon>
        <taxon>Papilionoidea</taxon>
        <taxon>Pieridae</taxon>
        <taxon>Pierinae</taxon>
        <taxon>Pieris</taxon>
    </lineage>
</organism>
<dbReference type="EMBL" id="CAJOBZ010000001">
    <property type="protein sequence ID" value="CAF4742298.1"/>
    <property type="molecule type" value="Genomic_DNA"/>
</dbReference>
<reference evidence="1" key="1">
    <citation type="submission" date="2021-02" db="EMBL/GenBank/DDBJ databases">
        <authorList>
            <person name="Steward A R."/>
        </authorList>
    </citation>
    <scope>NUCLEOTIDE SEQUENCE</scope>
</reference>
<name>A0A821KUG4_9NEOP</name>